<comment type="caution">
    <text evidence="1">The sequence shown here is derived from an EMBL/GenBank/DDBJ whole genome shotgun (WGS) entry which is preliminary data.</text>
</comment>
<evidence type="ECO:0000313" key="2">
    <source>
        <dbReference type="Proteomes" id="UP000636709"/>
    </source>
</evidence>
<dbReference type="AlphaFoldDB" id="A0A835EXU5"/>
<name>A0A835EXU5_9POAL</name>
<organism evidence="1 2">
    <name type="scientific">Digitaria exilis</name>
    <dbReference type="NCBI Taxonomy" id="1010633"/>
    <lineage>
        <taxon>Eukaryota</taxon>
        <taxon>Viridiplantae</taxon>
        <taxon>Streptophyta</taxon>
        <taxon>Embryophyta</taxon>
        <taxon>Tracheophyta</taxon>
        <taxon>Spermatophyta</taxon>
        <taxon>Magnoliopsida</taxon>
        <taxon>Liliopsida</taxon>
        <taxon>Poales</taxon>
        <taxon>Poaceae</taxon>
        <taxon>PACMAD clade</taxon>
        <taxon>Panicoideae</taxon>
        <taxon>Panicodae</taxon>
        <taxon>Paniceae</taxon>
        <taxon>Anthephorinae</taxon>
        <taxon>Digitaria</taxon>
    </lineage>
</organism>
<dbReference type="EMBL" id="JACEFO010001682">
    <property type="protein sequence ID" value="KAF8721504.1"/>
    <property type="molecule type" value="Genomic_DNA"/>
</dbReference>
<reference evidence="1" key="1">
    <citation type="submission" date="2020-07" db="EMBL/GenBank/DDBJ databases">
        <title>Genome sequence and genetic diversity analysis of an under-domesticated orphan crop, white fonio (Digitaria exilis).</title>
        <authorList>
            <person name="Bennetzen J.L."/>
            <person name="Chen S."/>
            <person name="Ma X."/>
            <person name="Wang X."/>
            <person name="Yssel A.E.J."/>
            <person name="Chaluvadi S.R."/>
            <person name="Johnson M."/>
            <person name="Gangashetty P."/>
            <person name="Hamidou F."/>
            <person name="Sanogo M.D."/>
            <person name="Zwaenepoel A."/>
            <person name="Wallace J."/>
            <person name="Van De Peer Y."/>
            <person name="Van Deynze A."/>
        </authorList>
    </citation>
    <scope>NUCLEOTIDE SEQUENCE</scope>
    <source>
        <tissue evidence="1">Leaves</tissue>
    </source>
</reference>
<accession>A0A835EXU5</accession>
<gene>
    <name evidence="1" type="ORF">HU200_023009</name>
</gene>
<sequence>MHLFLECQFAQDCWNMLHKHIQVTDAEPLQTLRAFQEQLSVPFPMYIIIIMSWCIWMARNDLIFKGILPQLSSMRSGFKNEFTVVILRGQSPYHDVMNLWLQTHF</sequence>
<dbReference type="OrthoDB" id="692813at2759"/>
<evidence type="ECO:0000313" key="1">
    <source>
        <dbReference type="EMBL" id="KAF8721504.1"/>
    </source>
</evidence>
<dbReference type="Proteomes" id="UP000636709">
    <property type="component" value="Unassembled WGS sequence"/>
</dbReference>
<keyword evidence="2" id="KW-1185">Reference proteome</keyword>
<evidence type="ECO:0008006" key="3">
    <source>
        <dbReference type="Google" id="ProtNLM"/>
    </source>
</evidence>
<proteinExistence type="predicted"/>
<protein>
    <recommendedName>
        <fullName evidence="3">Reverse transcriptase zinc-binding domain-containing protein</fullName>
    </recommendedName>
</protein>